<organism evidence="1 2">
    <name type="scientific">Aminithiophilus ramosus</name>
    <dbReference type="NCBI Taxonomy" id="3029084"/>
    <lineage>
        <taxon>Bacteria</taxon>
        <taxon>Thermotogati</taxon>
        <taxon>Synergistota</taxon>
        <taxon>Synergistia</taxon>
        <taxon>Synergistales</taxon>
        <taxon>Aminithiophilaceae</taxon>
        <taxon>Aminithiophilus</taxon>
    </lineage>
</organism>
<name>A0A9Q7A8H1_9BACT</name>
<accession>A0A9Q7A8H1</accession>
<reference evidence="2" key="1">
    <citation type="submission" date="2021-04" db="EMBL/GenBank/DDBJ databases">
        <title>A novel Synergistetes isolate from a pyrite-forming mixed culture.</title>
        <authorList>
            <person name="Bunk B."/>
            <person name="Sproer C."/>
            <person name="Spring S."/>
            <person name="Pester M."/>
        </authorList>
    </citation>
    <scope>NUCLEOTIDE SEQUENCE [LARGE SCALE GENOMIC DNA]</scope>
    <source>
        <strain evidence="2">J.5.4.2-T.3.5.2</strain>
    </source>
</reference>
<dbReference type="Proteomes" id="UP000671879">
    <property type="component" value="Chromosome"/>
</dbReference>
<evidence type="ECO:0000313" key="1">
    <source>
        <dbReference type="EMBL" id="QTX32595.1"/>
    </source>
</evidence>
<proteinExistence type="predicted"/>
<dbReference type="CDD" id="cd09727">
    <property type="entry name" value="Cas6_I-E"/>
    <property type="match status" value="1"/>
</dbReference>
<protein>
    <submittedName>
        <fullName evidence="1">Type I-E CRISPR-associated protein Cas6/Cse3/CasE</fullName>
    </submittedName>
</protein>
<dbReference type="AlphaFoldDB" id="A0A9Q7A8H1"/>
<evidence type="ECO:0000313" key="2">
    <source>
        <dbReference type="Proteomes" id="UP000671879"/>
    </source>
</evidence>
<dbReference type="RefSeq" id="WP_274373842.1">
    <property type="nucleotide sequence ID" value="NZ_CP072943.1"/>
</dbReference>
<keyword evidence="2" id="KW-1185">Reference proteome</keyword>
<dbReference type="Gene3D" id="3.30.70.1210">
    <property type="entry name" value="Crispr-associated protein, domain 2"/>
    <property type="match status" value="1"/>
</dbReference>
<dbReference type="NCBIfam" id="TIGR01907">
    <property type="entry name" value="casE_Cse3"/>
    <property type="match status" value="1"/>
</dbReference>
<dbReference type="SMART" id="SM01101">
    <property type="entry name" value="CRISPR_assoc"/>
    <property type="match status" value="1"/>
</dbReference>
<dbReference type="EMBL" id="CP072943">
    <property type="protein sequence ID" value="QTX32595.1"/>
    <property type="molecule type" value="Genomic_DNA"/>
</dbReference>
<dbReference type="InterPro" id="IPR010179">
    <property type="entry name" value="CRISPR-assoc_prot_Cse3"/>
</dbReference>
<dbReference type="Gene3D" id="3.30.70.1200">
    <property type="entry name" value="Crispr-associated protein, domain 1"/>
    <property type="match status" value="1"/>
</dbReference>
<dbReference type="KEGG" id="aram:KAR29_01235"/>
<gene>
    <name evidence="1" type="primary">cas6e</name>
    <name evidence="1" type="ORF">KAR29_01235</name>
</gene>
<dbReference type="SUPFAM" id="SSF117987">
    <property type="entry name" value="CRISPR-associated protein"/>
    <property type="match status" value="2"/>
</dbReference>
<dbReference type="Pfam" id="PF08798">
    <property type="entry name" value="CRISPR_assoc"/>
    <property type="match status" value="1"/>
</dbReference>
<sequence>MFISKWQFPSSLGKNPYALHRLLWKAFPGEEVKRRPFLFRSESDGKALSVIMLSDSEPLETEGNALLRASPFDIRLTSSPYAFSLRANPIKRLSQARCRVPLVGEESLFDWLTRKMGGICTLEKVTIRHREEMHFRKEGIPGKIVSVDYEGLLFPRDPEALLLLMKQGIGPAKAFGCGLLLLGRP</sequence>